<reference evidence="2 3" key="1">
    <citation type="submission" date="2021-07" db="EMBL/GenBank/DDBJ databases">
        <title>The Aristolochia fimbriata genome: insights into angiosperm evolution, floral development and chemical biosynthesis.</title>
        <authorList>
            <person name="Jiao Y."/>
        </authorList>
    </citation>
    <scope>NUCLEOTIDE SEQUENCE [LARGE SCALE GENOMIC DNA]</scope>
    <source>
        <strain evidence="2">IBCAS-2021</strain>
        <tissue evidence="2">Leaf</tissue>
    </source>
</reference>
<feature type="region of interest" description="Disordered" evidence="1">
    <location>
        <begin position="23"/>
        <end position="56"/>
    </location>
</feature>
<accession>A0AAV7FCU6</accession>
<dbReference type="AlphaFoldDB" id="A0AAV7FCU6"/>
<keyword evidence="3" id="KW-1185">Reference proteome</keyword>
<dbReference type="EMBL" id="JAINDJ010000002">
    <property type="protein sequence ID" value="KAG9458419.1"/>
    <property type="molecule type" value="Genomic_DNA"/>
</dbReference>
<sequence>MSDSTVEMRNHVDIPPISDVAGFARREKRHRGGGSLSRIKSSLEKARSKKGQKRMTVLSKEMVDKHRTQRVLFDAPAMPTPIHSSHPLEVSSPTINASIIACTDKLSKYMTDNFYLRDTNVSYAGCKWRILRR</sequence>
<organism evidence="2 3">
    <name type="scientific">Aristolochia fimbriata</name>
    <name type="common">White veined hardy Dutchman's pipe vine</name>
    <dbReference type="NCBI Taxonomy" id="158543"/>
    <lineage>
        <taxon>Eukaryota</taxon>
        <taxon>Viridiplantae</taxon>
        <taxon>Streptophyta</taxon>
        <taxon>Embryophyta</taxon>
        <taxon>Tracheophyta</taxon>
        <taxon>Spermatophyta</taxon>
        <taxon>Magnoliopsida</taxon>
        <taxon>Magnoliidae</taxon>
        <taxon>Piperales</taxon>
        <taxon>Aristolochiaceae</taxon>
        <taxon>Aristolochia</taxon>
    </lineage>
</organism>
<proteinExistence type="predicted"/>
<dbReference type="Proteomes" id="UP000825729">
    <property type="component" value="Unassembled WGS sequence"/>
</dbReference>
<gene>
    <name evidence="2" type="ORF">H6P81_002927</name>
</gene>
<protein>
    <submittedName>
        <fullName evidence="2">Uncharacterized protein</fullName>
    </submittedName>
</protein>
<evidence type="ECO:0000313" key="3">
    <source>
        <dbReference type="Proteomes" id="UP000825729"/>
    </source>
</evidence>
<evidence type="ECO:0000313" key="2">
    <source>
        <dbReference type="EMBL" id="KAG9458419.1"/>
    </source>
</evidence>
<comment type="caution">
    <text evidence="2">The sequence shown here is derived from an EMBL/GenBank/DDBJ whole genome shotgun (WGS) entry which is preliminary data.</text>
</comment>
<evidence type="ECO:0000256" key="1">
    <source>
        <dbReference type="SAM" id="MobiDB-lite"/>
    </source>
</evidence>
<name>A0AAV7FCU6_ARIFI</name>